<dbReference type="PANTHER" id="PTHR40265">
    <property type="entry name" value="BLL2707 PROTEIN"/>
    <property type="match status" value="1"/>
</dbReference>
<feature type="domain" description="Glyoxalase-like" evidence="1">
    <location>
        <begin position="7"/>
        <end position="185"/>
    </location>
</feature>
<gene>
    <name evidence="2" type="ORF">WJX74_009501</name>
</gene>
<dbReference type="Proteomes" id="UP001438707">
    <property type="component" value="Unassembled WGS sequence"/>
</dbReference>
<accession>A0AAW1RM87</accession>
<organism evidence="2 3">
    <name type="scientific">Apatococcus lobatus</name>
    <dbReference type="NCBI Taxonomy" id="904363"/>
    <lineage>
        <taxon>Eukaryota</taxon>
        <taxon>Viridiplantae</taxon>
        <taxon>Chlorophyta</taxon>
        <taxon>core chlorophytes</taxon>
        <taxon>Trebouxiophyceae</taxon>
        <taxon>Chlorellales</taxon>
        <taxon>Chlorellaceae</taxon>
        <taxon>Apatococcus</taxon>
    </lineage>
</organism>
<keyword evidence="3" id="KW-1185">Reference proteome</keyword>
<dbReference type="AlphaFoldDB" id="A0AAW1RM87"/>
<evidence type="ECO:0000313" key="3">
    <source>
        <dbReference type="Proteomes" id="UP001438707"/>
    </source>
</evidence>
<evidence type="ECO:0000313" key="2">
    <source>
        <dbReference type="EMBL" id="KAK9834753.1"/>
    </source>
</evidence>
<dbReference type="EMBL" id="JALJOS010000009">
    <property type="protein sequence ID" value="KAK9834753.1"/>
    <property type="molecule type" value="Genomic_DNA"/>
</dbReference>
<dbReference type="InterPro" id="IPR025870">
    <property type="entry name" value="Glyoxalase-like_dom"/>
</dbReference>
<comment type="caution">
    <text evidence="2">The sequence shown here is derived from an EMBL/GenBank/DDBJ whole genome shotgun (WGS) entry which is preliminary data.</text>
</comment>
<reference evidence="2 3" key="1">
    <citation type="journal article" date="2024" name="Nat. Commun.">
        <title>Phylogenomics reveals the evolutionary origins of lichenization in chlorophyte algae.</title>
        <authorList>
            <person name="Puginier C."/>
            <person name="Libourel C."/>
            <person name="Otte J."/>
            <person name="Skaloud P."/>
            <person name="Haon M."/>
            <person name="Grisel S."/>
            <person name="Petersen M."/>
            <person name="Berrin J.G."/>
            <person name="Delaux P.M."/>
            <person name="Dal Grande F."/>
            <person name="Keller J."/>
        </authorList>
    </citation>
    <scope>NUCLEOTIDE SEQUENCE [LARGE SCALE GENOMIC DNA]</scope>
    <source>
        <strain evidence="2 3">SAG 2145</strain>
    </source>
</reference>
<proteinExistence type="predicted"/>
<protein>
    <recommendedName>
        <fullName evidence="1">Glyoxalase-like domain-containing protein</fullName>
    </recommendedName>
</protein>
<dbReference type="PANTHER" id="PTHR40265:SF1">
    <property type="entry name" value="GLYOXALASE-LIKE DOMAIN-CONTAINING PROTEIN"/>
    <property type="match status" value="1"/>
</dbReference>
<dbReference type="Gene3D" id="3.10.180.10">
    <property type="entry name" value="2,3-Dihydroxybiphenyl 1,2-Dioxygenase, domain 1"/>
    <property type="match status" value="1"/>
</dbReference>
<name>A0AAW1RM87_9CHLO</name>
<dbReference type="InterPro" id="IPR029068">
    <property type="entry name" value="Glyas_Bleomycin-R_OHBP_Dase"/>
</dbReference>
<sequence length="216" mass="24010">MATQPRIDHIIIAAKDVKAAADSFCKEFGLAAYVGGKHDGWGTENYIIPLGEGYIEIAAVFDQKAADTCDWGRKITEAADGLSSSKPWTLVTFAVETPEGAAATAERLKADTAPMRRFRPDGTNITWRVAAMSRFMEPDRDPKPFFITWDDVKTRPDKLPADHKVKPERIEYVEVAGDKAAMQEWVGSQYYDGLPISAGMVCNQGSFLQFWRNLDD</sequence>
<evidence type="ECO:0000259" key="1">
    <source>
        <dbReference type="Pfam" id="PF13468"/>
    </source>
</evidence>
<dbReference type="Pfam" id="PF13468">
    <property type="entry name" value="Glyoxalase_3"/>
    <property type="match status" value="1"/>
</dbReference>
<dbReference type="SUPFAM" id="SSF54593">
    <property type="entry name" value="Glyoxalase/Bleomycin resistance protein/Dihydroxybiphenyl dioxygenase"/>
    <property type="match status" value="1"/>
</dbReference>